<feature type="domain" description="HTH cro/C1-type" evidence="1">
    <location>
        <begin position="84"/>
        <end position="136"/>
    </location>
</feature>
<dbReference type="InterPro" id="IPR010982">
    <property type="entry name" value="Lambda_DNA-bd_dom_sf"/>
</dbReference>
<sequence>MTLNLQQTLTHWNALDGDLHRLLRGIDTEQDYDQAAALLEELDRLTEQDGDGPHTVLAALLAEKLSAYDEAHHPPADASPAEVLAFLMEQHRLKQTDLADLADQGTISRILSGKRGVGKKLAEAFAQRFGVDRSIFL</sequence>
<dbReference type="CDD" id="cd00093">
    <property type="entry name" value="HTH_XRE"/>
    <property type="match status" value="1"/>
</dbReference>
<dbReference type="GO" id="GO:0001046">
    <property type="term" value="F:core promoter sequence-specific DNA binding"/>
    <property type="evidence" value="ECO:0007669"/>
    <property type="project" value="TreeGrafter"/>
</dbReference>
<dbReference type="OrthoDB" id="72906at2"/>
<reference evidence="3" key="1">
    <citation type="submission" date="2018-01" db="EMBL/GenBank/DDBJ databases">
        <title>Draft Genome Sequence of the Radioresistant Bacterium Deinococcus aerius TR0125, Isolated from the Higher Atmosphere above Japan.</title>
        <authorList>
            <person name="Satoh K."/>
            <person name="Arai H."/>
            <person name="Sanzen T."/>
            <person name="Kawaguchi Y."/>
            <person name="Hayashi H."/>
            <person name="Yokobori S."/>
            <person name="Yamagishi A."/>
            <person name="Oono Y."/>
            <person name="Narumi I."/>
        </authorList>
    </citation>
    <scope>NUCLEOTIDE SEQUENCE [LARGE SCALE GENOMIC DNA]</scope>
    <source>
        <strain evidence="3">TR0125</strain>
    </source>
</reference>
<dbReference type="SUPFAM" id="SSF47413">
    <property type="entry name" value="lambda repressor-like DNA-binding domains"/>
    <property type="match status" value="1"/>
</dbReference>
<dbReference type="AlphaFoldDB" id="A0A2I9CUW3"/>
<dbReference type="PROSITE" id="PS50943">
    <property type="entry name" value="HTH_CROC1"/>
    <property type="match status" value="1"/>
</dbReference>
<dbReference type="EMBL" id="BFAG01000005">
    <property type="protein sequence ID" value="GBF05674.1"/>
    <property type="molecule type" value="Genomic_DNA"/>
</dbReference>
<dbReference type="InterPro" id="IPR039060">
    <property type="entry name" value="Antitox_HigA"/>
</dbReference>
<dbReference type="Gene3D" id="1.10.260.40">
    <property type="entry name" value="lambda repressor-like DNA-binding domains"/>
    <property type="match status" value="1"/>
</dbReference>
<evidence type="ECO:0000313" key="2">
    <source>
        <dbReference type="EMBL" id="GBF05674.1"/>
    </source>
</evidence>
<keyword evidence="3" id="KW-1185">Reference proteome</keyword>
<organism evidence="2 3">
    <name type="scientific">Deinococcus aerius</name>
    <dbReference type="NCBI Taxonomy" id="200253"/>
    <lineage>
        <taxon>Bacteria</taxon>
        <taxon>Thermotogati</taxon>
        <taxon>Deinococcota</taxon>
        <taxon>Deinococci</taxon>
        <taxon>Deinococcales</taxon>
        <taxon>Deinococcaceae</taxon>
        <taxon>Deinococcus</taxon>
    </lineage>
</organism>
<accession>A0A2I9CUW3</accession>
<dbReference type="SMART" id="SM00530">
    <property type="entry name" value="HTH_XRE"/>
    <property type="match status" value="1"/>
</dbReference>
<gene>
    <name evidence="2" type="ORF">DAERI_050183</name>
</gene>
<name>A0A2I9CUW3_9DEIO</name>
<dbReference type="GO" id="GO:0006355">
    <property type="term" value="P:regulation of DNA-templated transcription"/>
    <property type="evidence" value="ECO:0007669"/>
    <property type="project" value="InterPro"/>
</dbReference>
<dbReference type="PANTHER" id="PTHR40455">
    <property type="entry name" value="ANTITOXIN HIGA"/>
    <property type="match status" value="1"/>
</dbReference>
<proteinExistence type="predicted"/>
<dbReference type="InterPro" id="IPR001387">
    <property type="entry name" value="Cro/C1-type_HTH"/>
</dbReference>
<dbReference type="Proteomes" id="UP000236569">
    <property type="component" value="Unassembled WGS sequence"/>
</dbReference>
<evidence type="ECO:0000259" key="1">
    <source>
        <dbReference type="PROSITE" id="PS50943"/>
    </source>
</evidence>
<protein>
    <submittedName>
        <fullName evidence="2">Transcriptional regulator, XRE family</fullName>
    </submittedName>
</protein>
<dbReference type="PANTHER" id="PTHR40455:SF1">
    <property type="entry name" value="ANTITOXIN HIGA"/>
    <property type="match status" value="1"/>
</dbReference>
<evidence type="ECO:0000313" key="3">
    <source>
        <dbReference type="Proteomes" id="UP000236569"/>
    </source>
</evidence>
<comment type="caution">
    <text evidence="2">The sequence shown here is derived from an EMBL/GenBank/DDBJ whole genome shotgun (WGS) entry which is preliminary data.</text>
</comment>
<dbReference type="Pfam" id="PF01381">
    <property type="entry name" value="HTH_3"/>
    <property type="match status" value="1"/>
</dbReference>
<dbReference type="RefSeq" id="WP_103129099.1">
    <property type="nucleotide sequence ID" value="NZ_BFAG01000005.1"/>
</dbReference>